<reference evidence="1" key="1">
    <citation type="submission" date="2021-10" db="EMBL/GenBank/DDBJ databases">
        <authorList>
            <person name="Piombo E."/>
        </authorList>
    </citation>
    <scope>NUCLEOTIDE SEQUENCE</scope>
</reference>
<sequence>MIVEYHRHQLKSGKPTNELLQSKVHPGINRRLQGIVEGTSFSIIGTSGCETTVSLLKLCTDSLPSFDGYCISGSKDLTG</sequence>
<dbReference type="AlphaFoldDB" id="A0A9N9YKU1"/>
<name>A0A9N9YKU1_9HYPO</name>
<feature type="non-terminal residue" evidence="1">
    <location>
        <position position="79"/>
    </location>
</feature>
<accession>A0A9N9YKU1</accession>
<dbReference type="Proteomes" id="UP000696573">
    <property type="component" value="Unassembled WGS sequence"/>
</dbReference>
<evidence type="ECO:0000313" key="2">
    <source>
        <dbReference type="Proteomes" id="UP000696573"/>
    </source>
</evidence>
<proteinExistence type="predicted"/>
<dbReference type="EMBL" id="CABFNQ020000661">
    <property type="protein sequence ID" value="CAH0021760.1"/>
    <property type="molecule type" value="Genomic_DNA"/>
</dbReference>
<evidence type="ECO:0000313" key="1">
    <source>
        <dbReference type="EMBL" id="CAH0021760.1"/>
    </source>
</evidence>
<comment type="caution">
    <text evidence="1">The sequence shown here is derived from an EMBL/GenBank/DDBJ whole genome shotgun (WGS) entry which is preliminary data.</text>
</comment>
<protein>
    <submittedName>
        <fullName evidence="1">Uncharacterized protein</fullName>
    </submittedName>
</protein>
<organism evidence="1 2">
    <name type="scientific">Clonostachys rhizophaga</name>
    <dbReference type="NCBI Taxonomy" id="160324"/>
    <lineage>
        <taxon>Eukaryota</taxon>
        <taxon>Fungi</taxon>
        <taxon>Dikarya</taxon>
        <taxon>Ascomycota</taxon>
        <taxon>Pezizomycotina</taxon>
        <taxon>Sordariomycetes</taxon>
        <taxon>Hypocreomycetidae</taxon>
        <taxon>Hypocreales</taxon>
        <taxon>Bionectriaceae</taxon>
        <taxon>Clonostachys</taxon>
    </lineage>
</organism>
<keyword evidence="2" id="KW-1185">Reference proteome</keyword>
<gene>
    <name evidence="1" type="ORF">CRHIZ90672A_00018559</name>
</gene>